<dbReference type="SUPFAM" id="SSF52218">
    <property type="entry name" value="Flavoproteins"/>
    <property type="match status" value="1"/>
</dbReference>
<reference evidence="3" key="1">
    <citation type="journal article" date="2019" name="Int. J. Syst. Evol. Microbiol.">
        <title>The Global Catalogue of Microorganisms (GCM) 10K type strain sequencing project: providing services to taxonomists for standard genome sequencing and annotation.</title>
        <authorList>
            <consortium name="The Broad Institute Genomics Platform"/>
            <consortium name="The Broad Institute Genome Sequencing Center for Infectious Disease"/>
            <person name="Wu L."/>
            <person name="Ma J."/>
        </authorList>
    </citation>
    <scope>NUCLEOTIDE SEQUENCE [LARGE SCALE GENOMIC DNA]</scope>
    <source>
        <strain evidence="3">JCM 11483</strain>
    </source>
</reference>
<dbReference type="PANTHER" id="PTHR38030:SF2">
    <property type="entry name" value="PROTOPORPHYRINOGEN IX DEHYDROGENASE [QUINONE]"/>
    <property type="match status" value="1"/>
</dbReference>
<protein>
    <recommendedName>
        <fullName evidence="1">Flavodoxin-like domain-containing protein</fullName>
    </recommendedName>
</protein>
<keyword evidence="3" id="KW-1185">Reference proteome</keyword>
<proteinExistence type="predicted"/>
<dbReference type="RefSeq" id="WP_344721119.1">
    <property type="nucleotide sequence ID" value="NZ_BAAAYG010000009.1"/>
</dbReference>
<dbReference type="InterPro" id="IPR052200">
    <property type="entry name" value="Protoporphyrinogen_IX_DH"/>
</dbReference>
<evidence type="ECO:0000313" key="2">
    <source>
        <dbReference type="EMBL" id="GAA3286412.1"/>
    </source>
</evidence>
<name>A0ABP6RDY8_9MICC</name>
<sequence length="158" mass="16993">MTTLVVTASKHGSTAEIGERIATTLSARGVAAHAKDVSAAGPWLYEADNVVVGMPVYRQKLDEAGTMFLDSNRTELSGKPLFLFAVGGGPVLDASMEARLKQHPHREVVYFRGAIDASKLSLVEKLQLKVAQAPTDADLRDWPAIEDWANSLLAYGVS</sequence>
<dbReference type="InterPro" id="IPR008254">
    <property type="entry name" value="Flavodoxin/NO_synth"/>
</dbReference>
<dbReference type="PANTHER" id="PTHR38030">
    <property type="entry name" value="PROTOPORPHYRINOGEN IX DEHYDROGENASE [MENAQUINONE]"/>
    <property type="match status" value="1"/>
</dbReference>
<dbReference type="Gene3D" id="3.40.50.360">
    <property type="match status" value="1"/>
</dbReference>
<dbReference type="Proteomes" id="UP001501736">
    <property type="component" value="Unassembled WGS sequence"/>
</dbReference>
<evidence type="ECO:0000259" key="1">
    <source>
        <dbReference type="PROSITE" id="PS50902"/>
    </source>
</evidence>
<dbReference type="InterPro" id="IPR026816">
    <property type="entry name" value="Flavodoxin_dom"/>
</dbReference>
<dbReference type="PROSITE" id="PS50902">
    <property type="entry name" value="FLAVODOXIN_LIKE"/>
    <property type="match status" value="1"/>
</dbReference>
<feature type="domain" description="Flavodoxin-like" evidence="1">
    <location>
        <begin position="3"/>
        <end position="153"/>
    </location>
</feature>
<accession>A0ABP6RDY8</accession>
<organism evidence="2 3">
    <name type="scientific">Nesterenkonia halobia</name>
    <dbReference type="NCBI Taxonomy" id="37922"/>
    <lineage>
        <taxon>Bacteria</taxon>
        <taxon>Bacillati</taxon>
        <taxon>Actinomycetota</taxon>
        <taxon>Actinomycetes</taxon>
        <taxon>Micrococcales</taxon>
        <taxon>Micrococcaceae</taxon>
        <taxon>Nesterenkonia</taxon>
    </lineage>
</organism>
<dbReference type="EMBL" id="BAAAYG010000009">
    <property type="protein sequence ID" value="GAA3286412.1"/>
    <property type="molecule type" value="Genomic_DNA"/>
</dbReference>
<gene>
    <name evidence="2" type="ORF">GCM10020260_21120</name>
</gene>
<evidence type="ECO:0000313" key="3">
    <source>
        <dbReference type="Proteomes" id="UP001501736"/>
    </source>
</evidence>
<comment type="caution">
    <text evidence="2">The sequence shown here is derived from an EMBL/GenBank/DDBJ whole genome shotgun (WGS) entry which is preliminary data.</text>
</comment>
<dbReference type="Pfam" id="PF12724">
    <property type="entry name" value="Flavodoxin_5"/>
    <property type="match status" value="1"/>
</dbReference>
<dbReference type="InterPro" id="IPR029039">
    <property type="entry name" value="Flavoprotein-like_sf"/>
</dbReference>